<gene>
    <name evidence="1" type="ORF">Enr8_17110</name>
</gene>
<evidence type="ECO:0000313" key="1">
    <source>
        <dbReference type="EMBL" id="TWT34317.1"/>
    </source>
</evidence>
<dbReference type="OrthoDB" id="582232at2"/>
<dbReference type="AlphaFoldDB" id="A0A5C5V8Y6"/>
<reference evidence="1 2" key="1">
    <citation type="submission" date="2019-02" db="EMBL/GenBank/DDBJ databases">
        <title>Deep-cultivation of Planctomycetes and their phenomic and genomic characterization uncovers novel biology.</title>
        <authorList>
            <person name="Wiegand S."/>
            <person name="Jogler M."/>
            <person name="Boedeker C."/>
            <person name="Pinto D."/>
            <person name="Vollmers J."/>
            <person name="Rivas-Marin E."/>
            <person name="Kohn T."/>
            <person name="Peeters S.H."/>
            <person name="Heuer A."/>
            <person name="Rast P."/>
            <person name="Oberbeckmann S."/>
            <person name="Bunk B."/>
            <person name="Jeske O."/>
            <person name="Meyerdierks A."/>
            <person name="Storesund J.E."/>
            <person name="Kallscheuer N."/>
            <person name="Luecker S."/>
            <person name="Lage O.M."/>
            <person name="Pohl T."/>
            <person name="Merkel B.J."/>
            <person name="Hornburger P."/>
            <person name="Mueller R.-W."/>
            <person name="Bruemmer F."/>
            <person name="Labrenz M."/>
            <person name="Spormann A.M."/>
            <person name="Op Den Camp H."/>
            <person name="Overmann J."/>
            <person name="Amann R."/>
            <person name="Jetten M.S.M."/>
            <person name="Mascher T."/>
            <person name="Medema M.H."/>
            <person name="Devos D.P."/>
            <person name="Kaster A.-K."/>
            <person name="Ovreas L."/>
            <person name="Rohde M."/>
            <person name="Galperin M.Y."/>
            <person name="Jogler C."/>
        </authorList>
    </citation>
    <scope>NUCLEOTIDE SEQUENCE [LARGE SCALE GENOMIC DNA]</scope>
    <source>
        <strain evidence="1 2">Enr8</strain>
    </source>
</reference>
<evidence type="ECO:0000313" key="2">
    <source>
        <dbReference type="Proteomes" id="UP000318878"/>
    </source>
</evidence>
<dbReference type="Proteomes" id="UP000318878">
    <property type="component" value="Unassembled WGS sequence"/>
</dbReference>
<proteinExistence type="predicted"/>
<protein>
    <submittedName>
        <fullName evidence="1">Uncharacterized protein</fullName>
    </submittedName>
</protein>
<sequence length="235" mass="26745">MIDQIFAITKKLDIPNPKVIERVESLFHADLPQLRQYWKRLGVGTLSVAMRVYSPERIEGELEEFRRRWKEYFLWGGVGSAVEPGFEADAIIIADSLDGDEVIQLPDGLYLLPRHRDVAVRIGDDLVDAIRYICSSGQIYTDIQFFWFESWVDRLSREFLADQLDFATARDFVNALPAAYYQEEPEDNYVSALLPDIEGSLTFIGAQAILHSDRYADVAEYVAALKELGCRPASS</sequence>
<organism evidence="1 2">
    <name type="scientific">Blastopirellula retiformator</name>
    <dbReference type="NCBI Taxonomy" id="2527970"/>
    <lineage>
        <taxon>Bacteria</taxon>
        <taxon>Pseudomonadati</taxon>
        <taxon>Planctomycetota</taxon>
        <taxon>Planctomycetia</taxon>
        <taxon>Pirellulales</taxon>
        <taxon>Pirellulaceae</taxon>
        <taxon>Blastopirellula</taxon>
    </lineage>
</organism>
<dbReference type="RefSeq" id="WP_146430450.1">
    <property type="nucleotide sequence ID" value="NZ_SJPF01000002.1"/>
</dbReference>
<dbReference type="EMBL" id="SJPF01000002">
    <property type="protein sequence ID" value="TWT34317.1"/>
    <property type="molecule type" value="Genomic_DNA"/>
</dbReference>
<name>A0A5C5V8Y6_9BACT</name>
<comment type="caution">
    <text evidence="1">The sequence shown here is derived from an EMBL/GenBank/DDBJ whole genome shotgun (WGS) entry which is preliminary data.</text>
</comment>
<accession>A0A5C5V8Y6</accession>
<keyword evidence="2" id="KW-1185">Reference proteome</keyword>